<gene>
    <name evidence="3" type="ORF">FYC77_07690</name>
</gene>
<dbReference type="EMBL" id="VTAW01000007">
    <property type="protein sequence ID" value="TYT62641.1"/>
    <property type="molecule type" value="Genomic_DNA"/>
</dbReference>
<organism evidence="3 4">
    <name type="scientific">Natrialba swarupiae</name>
    <dbReference type="NCBI Taxonomy" id="2448032"/>
    <lineage>
        <taxon>Archaea</taxon>
        <taxon>Methanobacteriati</taxon>
        <taxon>Methanobacteriota</taxon>
        <taxon>Stenosarchaea group</taxon>
        <taxon>Halobacteria</taxon>
        <taxon>Halobacteriales</taxon>
        <taxon>Natrialbaceae</taxon>
        <taxon>Natrialba</taxon>
    </lineage>
</organism>
<dbReference type="Pfam" id="PF00857">
    <property type="entry name" value="Isochorismatase"/>
    <property type="match status" value="1"/>
</dbReference>
<evidence type="ECO:0000259" key="2">
    <source>
        <dbReference type="Pfam" id="PF00857"/>
    </source>
</evidence>
<dbReference type="AlphaFoldDB" id="A0A5D5AUA8"/>
<comment type="caution">
    <text evidence="3">The sequence shown here is derived from an EMBL/GenBank/DDBJ whole genome shotgun (WGS) entry which is preliminary data.</text>
</comment>
<feature type="domain" description="Isochorismatase-like" evidence="2">
    <location>
        <begin position="36"/>
        <end position="209"/>
    </location>
</feature>
<protein>
    <submittedName>
        <fullName evidence="3">Isochorismatase family protein</fullName>
    </submittedName>
</protein>
<evidence type="ECO:0000313" key="3">
    <source>
        <dbReference type="EMBL" id="TYT62641.1"/>
    </source>
</evidence>
<dbReference type="PRINTS" id="PR01398">
    <property type="entry name" value="ISCHRISMTASE"/>
</dbReference>
<accession>A0A5D5AUA8</accession>
<dbReference type="InterPro" id="IPR016291">
    <property type="entry name" value="Isochorismatase"/>
</dbReference>
<reference evidence="3 4" key="1">
    <citation type="submission" date="2019-08" db="EMBL/GenBank/DDBJ databases">
        <title>Archaea genome.</title>
        <authorList>
            <person name="Kajale S."/>
            <person name="Shouche Y."/>
            <person name="Deshpande N."/>
            <person name="Sharma A."/>
        </authorList>
    </citation>
    <scope>NUCLEOTIDE SEQUENCE [LARGE SCALE GENOMIC DNA]</scope>
    <source>
        <strain evidence="3 4">ESP3B_9</strain>
    </source>
</reference>
<dbReference type="PANTHER" id="PTHR43540:SF1">
    <property type="entry name" value="ISOCHORISMATASE HYDROLASE"/>
    <property type="match status" value="1"/>
</dbReference>
<dbReference type="InterPro" id="IPR036380">
    <property type="entry name" value="Isochorismatase-like_sf"/>
</dbReference>
<dbReference type="Proteomes" id="UP000324104">
    <property type="component" value="Unassembled WGS sequence"/>
</dbReference>
<dbReference type="SUPFAM" id="SSF52499">
    <property type="entry name" value="Isochorismatase-like hydrolases"/>
    <property type="match status" value="1"/>
</dbReference>
<evidence type="ECO:0000256" key="1">
    <source>
        <dbReference type="ARBA" id="ARBA00022801"/>
    </source>
</evidence>
<dbReference type="GO" id="GO:0008908">
    <property type="term" value="F:isochorismatase activity"/>
    <property type="evidence" value="ECO:0007669"/>
    <property type="project" value="InterPro"/>
</dbReference>
<dbReference type="Gene3D" id="3.40.50.850">
    <property type="entry name" value="Isochorismatase-like"/>
    <property type="match status" value="1"/>
</dbReference>
<name>A0A5D5AUA8_9EURY</name>
<dbReference type="InterPro" id="IPR000868">
    <property type="entry name" value="Isochorismatase-like_dom"/>
</dbReference>
<dbReference type="RefSeq" id="WP_149080928.1">
    <property type="nucleotide sequence ID" value="NZ_VTAW01000007.1"/>
</dbReference>
<keyword evidence="1" id="KW-0378">Hydrolase</keyword>
<dbReference type="PANTHER" id="PTHR43540">
    <property type="entry name" value="PEROXYUREIDOACRYLATE/UREIDOACRYLATE AMIDOHYDROLASE-RELATED"/>
    <property type="match status" value="1"/>
</dbReference>
<proteinExistence type="predicted"/>
<dbReference type="InterPro" id="IPR050272">
    <property type="entry name" value="Isochorismatase-like_hydrls"/>
</dbReference>
<sequence length="219" mass="24052">MTEFSQYVPEFVSDSDREAFAKGQYGERIGWGHSPAVIVVDITNQFTQDEYALGSSATTESLLDANERLLNAARQAELPIFYTRGPSDEEIAHVAMELRKGGEAYEVGDANEICEDLEPRDDEIVIEKTKPSAFFDTHLAGMLTHHDIDTAIVTGVSTSGCVRATVVDASSHNFRTIVPAECVADRATASHEMALFEMQMKYADILPTDEVVGEVRTLS</sequence>
<evidence type="ECO:0000313" key="4">
    <source>
        <dbReference type="Proteomes" id="UP000324104"/>
    </source>
</evidence>
<keyword evidence="4" id="KW-1185">Reference proteome</keyword>